<name>A0A917DMU5_9BACT</name>
<dbReference type="AlphaFoldDB" id="A0A917DMU5"/>
<gene>
    <name evidence="2" type="ORF">GCM10011514_15160</name>
</gene>
<protein>
    <recommendedName>
        <fullName evidence="4">Type II toxin-antitoxin system RelE/ParE family toxin</fullName>
    </recommendedName>
</protein>
<evidence type="ECO:0000256" key="1">
    <source>
        <dbReference type="ARBA" id="ARBA00022649"/>
    </source>
</evidence>
<dbReference type="Gene3D" id="3.30.2310.20">
    <property type="entry name" value="RelE-like"/>
    <property type="match status" value="1"/>
</dbReference>
<proteinExistence type="predicted"/>
<dbReference type="Pfam" id="PF05016">
    <property type="entry name" value="ParE_toxin"/>
    <property type="match status" value="1"/>
</dbReference>
<dbReference type="RefSeq" id="WP_188765459.1">
    <property type="nucleotide sequence ID" value="NZ_BMKK01000003.1"/>
</dbReference>
<evidence type="ECO:0000313" key="3">
    <source>
        <dbReference type="Proteomes" id="UP000609064"/>
    </source>
</evidence>
<reference evidence="2" key="1">
    <citation type="journal article" date="2014" name="Int. J. Syst. Evol. Microbiol.">
        <title>Complete genome sequence of Corynebacterium casei LMG S-19264T (=DSM 44701T), isolated from a smear-ripened cheese.</title>
        <authorList>
            <consortium name="US DOE Joint Genome Institute (JGI-PGF)"/>
            <person name="Walter F."/>
            <person name="Albersmeier A."/>
            <person name="Kalinowski J."/>
            <person name="Ruckert C."/>
        </authorList>
    </citation>
    <scope>NUCLEOTIDE SEQUENCE</scope>
    <source>
        <strain evidence="2">CGMCC 1.15958</strain>
    </source>
</reference>
<dbReference type="InterPro" id="IPR007712">
    <property type="entry name" value="RelE/ParE_toxin"/>
</dbReference>
<dbReference type="InterPro" id="IPR035093">
    <property type="entry name" value="RelE/ParE_toxin_dom_sf"/>
</dbReference>
<accession>A0A917DMU5</accession>
<comment type="caution">
    <text evidence="2">The sequence shown here is derived from an EMBL/GenBank/DDBJ whole genome shotgun (WGS) entry which is preliminary data.</text>
</comment>
<keyword evidence="1" id="KW-1277">Toxin-antitoxin system</keyword>
<reference evidence="2" key="2">
    <citation type="submission" date="2020-09" db="EMBL/GenBank/DDBJ databases">
        <authorList>
            <person name="Sun Q."/>
            <person name="Zhou Y."/>
        </authorList>
    </citation>
    <scope>NUCLEOTIDE SEQUENCE</scope>
    <source>
        <strain evidence="2">CGMCC 1.15958</strain>
    </source>
</reference>
<evidence type="ECO:0000313" key="2">
    <source>
        <dbReference type="EMBL" id="GGD51910.1"/>
    </source>
</evidence>
<evidence type="ECO:0008006" key="4">
    <source>
        <dbReference type="Google" id="ProtNLM"/>
    </source>
</evidence>
<keyword evidence="3" id="KW-1185">Reference proteome</keyword>
<dbReference type="Proteomes" id="UP000609064">
    <property type="component" value="Unassembled WGS sequence"/>
</dbReference>
<sequence length="95" mass="11049">MEYSIVWTTTAEADFDAIIGYISTSQNHERAIDFVRLVYSKIDLIAKMPFIGIESQQIKTIRRILISKNYSLLYQVNNEQVLLIRIVDNRSAFSF</sequence>
<dbReference type="EMBL" id="BMKK01000003">
    <property type="protein sequence ID" value="GGD51910.1"/>
    <property type="molecule type" value="Genomic_DNA"/>
</dbReference>
<organism evidence="2 3">
    <name type="scientific">Emticicia aquatilis</name>
    <dbReference type="NCBI Taxonomy" id="1537369"/>
    <lineage>
        <taxon>Bacteria</taxon>
        <taxon>Pseudomonadati</taxon>
        <taxon>Bacteroidota</taxon>
        <taxon>Cytophagia</taxon>
        <taxon>Cytophagales</taxon>
        <taxon>Leadbetterellaceae</taxon>
        <taxon>Emticicia</taxon>
    </lineage>
</organism>